<evidence type="ECO:0000313" key="8">
    <source>
        <dbReference type="EMBL" id="EYC13689.1"/>
    </source>
</evidence>
<evidence type="ECO:0000256" key="6">
    <source>
        <dbReference type="SAM" id="MobiDB-lite"/>
    </source>
</evidence>
<proteinExistence type="inferred from homology"/>
<dbReference type="InterPro" id="IPR009432">
    <property type="entry name" value="DUF1075"/>
</dbReference>
<organism evidence="8 9">
    <name type="scientific">Ancylostoma ceylanicum</name>
    <dbReference type="NCBI Taxonomy" id="53326"/>
    <lineage>
        <taxon>Eukaryota</taxon>
        <taxon>Metazoa</taxon>
        <taxon>Ecdysozoa</taxon>
        <taxon>Nematoda</taxon>
        <taxon>Chromadorea</taxon>
        <taxon>Rhabditida</taxon>
        <taxon>Rhabditina</taxon>
        <taxon>Rhabditomorpha</taxon>
        <taxon>Strongyloidea</taxon>
        <taxon>Ancylostomatidae</taxon>
        <taxon>Ancylostomatinae</taxon>
        <taxon>Ancylostoma</taxon>
    </lineage>
</organism>
<evidence type="ECO:0000313" key="9">
    <source>
        <dbReference type="Proteomes" id="UP000024635"/>
    </source>
</evidence>
<dbReference type="Proteomes" id="UP000024635">
    <property type="component" value="Unassembled WGS sequence"/>
</dbReference>
<name>A0A016UEE6_9BILA</name>
<feature type="transmembrane region" description="Helical" evidence="7">
    <location>
        <begin position="86"/>
        <end position="103"/>
    </location>
</feature>
<feature type="compositionally biased region" description="Basic and acidic residues" evidence="6">
    <location>
        <begin position="1"/>
        <end position="17"/>
    </location>
</feature>
<dbReference type="PANTHER" id="PTHR13674:SF5">
    <property type="entry name" value="UPF0389 PROTEIN CG9231"/>
    <property type="match status" value="1"/>
</dbReference>
<comment type="caution">
    <text evidence="8">The sequence shown here is derived from an EMBL/GenBank/DDBJ whole genome shotgun (WGS) entry which is preliminary data.</text>
</comment>
<keyword evidence="3 7" id="KW-0812">Transmembrane</keyword>
<comment type="similarity">
    <text evidence="2">Belongs to the UPF0389 family.</text>
</comment>
<protein>
    <submittedName>
        <fullName evidence="8">Uncharacterized protein</fullName>
    </submittedName>
</protein>
<keyword evidence="4 7" id="KW-1133">Transmembrane helix</keyword>
<dbReference type="GO" id="GO:0016020">
    <property type="term" value="C:membrane"/>
    <property type="evidence" value="ECO:0007669"/>
    <property type="project" value="UniProtKB-SubCell"/>
</dbReference>
<reference evidence="9" key="1">
    <citation type="journal article" date="2015" name="Nat. Genet.">
        <title>The genome and transcriptome of the zoonotic hookworm Ancylostoma ceylanicum identify infection-specific gene families.</title>
        <authorList>
            <person name="Schwarz E.M."/>
            <person name="Hu Y."/>
            <person name="Antoshechkin I."/>
            <person name="Miller M.M."/>
            <person name="Sternberg P.W."/>
            <person name="Aroian R.V."/>
        </authorList>
    </citation>
    <scope>NUCLEOTIDE SEQUENCE</scope>
    <source>
        <strain evidence="9">HY135</strain>
    </source>
</reference>
<dbReference type="AlphaFoldDB" id="A0A016UEE6"/>
<accession>A0A016UEE6</accession>
<dbReference type="OrthoDB" id="8193498at2759"/>
<dbReference type="PANTHER" id="PTHR13674">
    <property type="entry name" value="GROWTH AND TRANSFORMATION-DEPENDENT PROTEIN"/>
    <property type="match status" value="1"/>
</dbReference>
<dbReference type="STRING" id="53326.A0A016UEE6"/>
<keyword evidence="9" id="KW-1185">Reference proteome</keyword>
<dbReference type="EMBL" id="JARK01001379">
    <property type="protein sequence ID" value="EYC13689.1"/>
    <property type="molecule type" value="Genomic_DNA"/>
</dbReference>
<feature type="region of interest" description="Disordered" evidence="6">
    <location>
        <begin position="1"/>
        <end position="20"/>
    </location>
</feature>
<gene>
    <name evidence="8" type="primary">Acey_s0043.g867</name>
    <name evidence="8" type="ORF">Y032_0043g867</name>
</gene>
<evidence type="ECO:0000256" key="4">
    <source>
        <dbReference type="ARBA" id="ARBA00022989"/>
    </source>
</evidence>
<sequence>MLRRVKQVEKRQVKAGKEGSTYMTREKFEEEMKSQRTQGASADHGEMPTKWQKFCLVLTRLYGSSAEIPQYVGSGTMNRMHDRMRVVFIIVAVACFYTLFFYFENQTTEKIHRDRAAVASSHK</sequence>
<evidence type="ECO:0000256" key="3">
    <source>
        <dbReference type="ARBA" id="ARBA00022692"/>
    </source>
</evidence>
<keyword evidence="5 7" id="KW-0472">Membrane</keyword>
<evidence type="ECO:0000256" key="7">
    <source>
        <dbReference type="SAM" id="Phobius"/>
    </source>
</evidence>
<evidence type="ECO:0000256" key="5">
    <source>
        <dbReference type="ARBA" id="ARBA00023136"/>
    </source>
</evidence>
<comment type="subcellular location">
    <subcellularLocation>
        <location evidence="1">Membrane</location>
        <topology evidence="1">Single-pass membrane protein</topology>
    </subcellularLocation>
</comment>
<evidence type="ECO:0000256" key="1">
    <source>
        <dbReference type="ARBA" id="ARBA00004167"/>
    </source>
</evidence>
<evidence type="ECO:0000256" key="2">
    <source>
        <dbReference type="ARBA" id="ARBA00007363"/>
    </source>
</evidence>